<dbReference type="InterPro" id="IPR015421">
    <property type="entry name" value="PyrdxlP-dep_Trfase_major"/>
</dbReference>
<protein>
    <submittedName>
        <fullName evidence="8">Pyridoxal phosphate-dependent transferase</fullName>
    </submittedName>
</protein>
<dbReference type="Pfam" id="PF00155">
    <property type="entry name" value="Aminotran_1_2"/>
    <property type="match status" value="1"/>
</dbReference>
<evidence type="ECO:0000256" key="2">
    <source>
        <dbReference type="ARBA" id="ARBA00007441"/>
    </source>
</evidence>
<evidence type="ECO:0000256" key="6">
    <source>
        <dbReference type="ARBA" id="ARBA00022898"/>
    </source>
</evidence>
<keyword evidence="5 8" id="KW-0808">Transferase</keyword>
<comment type="cofactor">
    <cofactor evidence="1">
        <name>pyridoxal 5'-phosphate</name>
        <dbReference type="ChEBI" id="CHEBI:597326"/>
    </cofactor>
</comment>
<dbReference type="VEuPathDB" id="FungiDB:AFLA_001827"/>
<dbReference type="GO" id="GO:0006532">
    <property type="term" value="P:aspartate biosynthetic process"/>
    <property type="evidence" value="ECO:0007669"/>
    <property type="project" value="TreeGrafter"/>
</dbReference>
<dbReference type="VEuPathDB" id="FungiDB:F9C07_2282943"/>
<sequence>MRGVYQTKDGGPYVFPSVKMARQMLFDDPEWEHEYPASHLGEAEFRDLSARLLFGDESQTVREKRLASMQALGGSGACHMGARFLRKHYEPYKSDPERNVYIPAESWVNHPNVFHDAGFKTIDLPYYSSSTHSFDFDSFNEALIKAPSQSIIVLQVCGNNPTGCDPSTEQWQRLAHTFQAKQHFAFLDLSYPGFVSGSVAKDCMPIRIFDEVEIPLLVAATYGKMLGLYGERVGYLCLSLPTAEAAARSEQQMKLLARAETGAQPRFGARLVSNILGTPRLKAQWEEDIKRLAEDLADRRKKLKIELLRGNSEHDWDFVTSQAGMFLYTSFKREQVTQLRAEHAVYLQDTGRLSIAGLNEHNIAHVAESMEKVSGQQNC</sequence>
<dbReference type="InterPro" id="IPR000796">
    <property type="entry name" value="Asp_trans"/>
</dbReference>
<dbReference type="SUPFAM" id="SSF53383">
    <property type="entry name" value="PLP-dependent transferases"/>
    <property type="match status" value="1"/>
</dbReference>
<dbReference type="AlphaFoldDB" id="A0A5N6GWN4"/>
<proteinExistence type="inferred from homology"/>
<evidence type="ECO:0000256" key="4">
    <source>
        <dbReference type="ARBA" id="ARBA00022576"/>
    </source>
</evidence>
<dbReference type="EMBL" id="ML734613">
    <property type="protein sequence ID" value="KAB8245370.1"/>
    <property type="molecule type" value="Genomic_DNA"/>
</dbReference>
<dbReference type="PANTHER" id="PTHR11879">
    <property type="entry name" value="ASPARTATE AMINOTRANSFERASE"/>
    <property type="match status" value="1"/>
</dbReference>
<organism evidence="8">
    <name type="scientific">Aspergillus flavus</name>
    <dbReference type="NCBI Taxonomy" id="5059"/>
    <lineage>
        <taxon>Eukaryota</taxon>
        <taxon>Fungi</taxon>
        <taxon>Dikarya</taxon>
        <taxon>Ascomycota</taxon>
        <taxon>Pezizomycotina</taxon>
        <taxon>Eurotiomycetes</taxon>
        <taxon>Eurotiomycetidae</taxon>
        <taxon>Eurotiales</taxon>
        <taxon>Aspergillaceae</taxon>
        <taxon>Aspergillus</taxon>
        <taxon>Aspergillus subgen. Circumdati</taxon>
    </lineage>
</organism>
<evidence type="ECO:0000256" key="3">
    <source>
        <dbReference type="ARBA" id="ARBA00011738"/>
    </source>
</evidence>
<feature type="domain" description="Aminotransferase class I/classII large" evidence="7">
    <location>
        <begin position="10"/>
        <end position="369"/>
    </location>
</feature>
<dbReference type="InterPro" id="IPR015424">
    <property type="entry name" value="PyrdxlP-dep_Trfase"/>
</dbReference>
<dbReference type="InterPro" id="IPR015422">
    <property type="entry name" value="PyrdxlP-dep_Trfase_small"/>
</dbReference>
<name>A0A5N6GWN4_ASPFL</name>
<dbReference type="PRINTS" id="PR00799">
    <property type="entry name" value="TRANSAMINASE"/>
</dbReference>
<evidence type="ECO:0000256" key="1">
    <source>
        <dbReference type="ARBA" id="ARBA00001933"/>
    </source>
</evidence>
<accession>A0A5N6GWN4</accession>
<dbReference type="PANTHER" id="PTHR11879:SF55">
    <property type="entry name" value="GLUTAMATE OXALOACETATE TRANSAMINASE 1, ISOFORM B"/>
    <property type="match status" value="1"/>
</dbReference>
<keyword evidence="4" id="KW-0032">Aminotransferase</keyword>
<dbReference type="Gene3D" id="3.90.1150.10">
    <property type="entry name" value="Aspartate Aminotransferase, domain 1"/>
    <property type="match status" value="1"/>
</dbReference>
<dbReference type="GO" id="GO:0004069">
    <property type="term" value="F:L-aspartate:2-oxoglutarate aminotransferase activity"/>
    <property type="evidence" value="ECO:0007669"/>
    <property type="project" value="TreeGrafter"/>
</dbReference>
<dbReference type="GO" id="GO:0005829">
    <property type="term" value="C:cytosol"/>
    <property type="evidence" value="ECO:0007669"/>
    <property type="project" value="TreeGrafter"/>
</dbReference>
<comment type="similarity">
    <text evidence="2">Belongs to the class-I pyridoxal-phosphate-dependent aminotransferase family.</text>
</comment>
<evidence type="ECO:0000313" key="8">
    <source>
        <dbReference type="EMBL" id="KAB8245370.1"/>
    </source>
</evidence>
<dbReference type="Proteomes" id="UP000325434">
    <property type="component" value="Unassembled WGS sequence"/>
</dbReference>
<evidence type="ECO:0000259" key="7">
    <source>
        <dbReference type="Pfam" id="PF00155"/>
    </source>
</evidence>
<dbReference type="InterPro" id="IPR004839">
    <property type="entry name" value="Aminotransferase_I/II_large"/>
</dbReference>
<dbReference type="CDD" id="cd00609">
    <property type="entry name" value="AAT_like"/>
    <property type="match status" value="1"/>
</dbReference>
<keyword evidence="6" id="KW-0663">Pyridoxal phosphate</keyword>
<dbReference type="Gene3D" id="3.40.640.10">
    <property type="entry name" value="Type I PLP-dependent aspartate aminotransferase-like (Major domain)"/>
    <property type="match status" value="1"/>
</dbReference>
<evidence type="ECO:0000256" key="5">
    <source>
        <dbReference type="ARBA" id="ARBA00022679"/>
    </source>
</evidence>
<reference evidence="8" key="1">
    <citation type="submission" date="2019-04" db="EMBL/GenBank/DDBJ databases">
        <title>Friends and foes A comparative genomics study of 23 Aspergillus species from section Flavi.</title>
        <authorList>
            <consortium name="DOE Joint Genome Institute"/>
            <person name="Kjaerbolling I."/>
            <person name="Vesth T."/>
            <person name="Frisvad J.C."/>
            <person name="Nybo J.L."/>
            <person name="Theobald S."/>
            <person name="Kildgaard S."/>
            <person name="Isbrandt T."/>
            <person name="Kuo A."/>
            <person name="Sato A."/>
            <person name="Lyhne E.K."/>
            <person name="Kogle M.E."/>
            <person name="Wiebenga A."/>
            <person name="Kun R.S."/>
            <person name="Lubbers R.J."/>
            <person name="Makela M.R."/>
            <person name="Barry K."/>
            <person name="Chovatia M."/>
            <person name="Clum A."/>
            <person name="Daum C."/>
            <person name="Haridas S."/>
            <person name="He G."/>
            <person name="LaButti K."/>
            <person name="Lipzen A."/>
            <person name="Mondo S."/>
            <person name="Riley R."/>
            <person name="Salamov A."/>
            <person name="Simmons B.A."/>
            <person name="Magnuson J.K."/>
            <person name="Henrissat B."/>
            <person name="Mortensen U.H."/>
            <person name="Larsen T.O."/>
            <person name="Devries R.P."/>
            <person name="Grigoriev I.V."/>
            <person name="Machida M."/>
            <person name="Baker S.E."/>
            <person name="Andersen M.R."/>
        </authorList>
    </citation>
    <scope>NUCLEOTIDE SEQUENCE [LARGE SCALE GENOMIC DNA]</scope>
    <source>
        <strain evidence="8">CBS 121.62</strain>
    </source>
</reference>
<comment type="subunit">
    <text evidence="3">Homodimer.</text>
</comment>
<dbReference type="GO" id="GO:0030170">
    <property type="term" value="F:pyridoxal phosphate binding"/>
    <property type="evidence" value="ECO:0007669"/>
    <property type="project" value="InterPro"/>
</dbReference>
<gene>
    <name evidence="8" type="ORF">BDV35DRAFT_405838</name>
</gene>